<feature type="transmembrane region" description="Helical" evidence="8">
    <location>
        <begin position="562"/>
        <end position="582"/>
    </location>
</feature>
<accession>A0A2H4S5A3</accession>
<dbReference type="GO" id="GO:0005886">
    <property type="term" value="C:plasma membrane"/>
    <property type="evidence" value="ECO:0007669"/>
    <property type="project" value="TreeGrafter"/>
</dbReference>
<dbReference type="EMBL" id="CP023322">
    <property type="protein sequence ID" value="ATY58279.1"/>
    <property type="molecule type" value="Genomic_DNA"/>
</dbReference>
<proteinExistence type="inferred from homology"/>
<keyword evidence="5 8" id="KW-1133">Transmembrane helix</keyword>
<comment type="similarity">
    <text evidence="2">Belongs to the nucleobase:cation symporter-2 (NCS2) (TC 2.A.40) family.</text>
</comment>
<dbReference type="Pfam" id="PF00860">
    <property type="entry name" value="Xan_ur_permease"/>
    <property type="match status" value="1"/>
</dbReference>
<evidence type="ECO:0000313" key="9">
    <source>
        <dbReference type="EMBL" id="ATY58279.1"/>
    </source>
</evidence>
<evidence type="ECO:0000256" key="8">
    <source>
        <dbReference type="SAM" id="Phobius"/>
    </source>
</evidence>
<feature type="transmembrane region" description="Helical" evidence="8">
    <location>
        <begin position="447"/>
        <end position="470"/>
    </location>
</feature>
<feature type="transmembrane region" description="Helical" evidence="8">
    <location>
        <begin position="408"/>
        <end position="427"/>
    </location>
</feature>
<dbReference type="InterPro" id="IPR006042">
    <property type="entry name" value="Xan_ur_permease"/>
</dbReference>
<feature type="transmembrane region" description="Helical" evidence="8">
    <location>
        <begin position="245"/>
        <end position="273"/>
    </location>
</feature>
<dbReference type="GO" id="GO:0000324">
    <property type="term" value="C:fungal-type vacuole"/>
    <property type="evidence" value="ECO:0007669"/>
    <property type="project" value="TreeGrafter"/>
</dbReference>
<feature type="transmembrane region" description="Helical" evidence="8">
    <location>
        <begin position="534"/>
        <end position="556"/>
    </location>
</feature>
<feature type="transmembrane region" description="Helical" evidence="8">
    <location>
        <begin position="633"/>
        <end position="655"/>
    </location>
</feature>
<sequence>MIGGSKEYLDELAAGSMPGLPRNCLGAERHQRSESPVPAIKQAEPIGIRRPPSDNKPRPLPKRREKRNAFPLSLIVLLHIKGSPLTLKALHVDAARIPSFGPRSTMDEDHGPQSIAPAHAPPGRPFGARLRAVRRAFTTKQGLIGAYDYGFLFRPNLPFMRRSASRSPFFALNDRVPVLLALLLGLQHALAMLAGIITPPLLISGAAGANLDAHQQQYLVSTALIISGLLSTIQITRFRLFKSSYYIGTGVISVVGISFNLIPVALGGFQQMYANGYCPSAPDGTHLPCPRGYGALIGTAALCALIEILISFIPARTLLRMFPPIVTGPTVMLIGVHLIESGFKDWLGGAGPCSDPATATGLFAACPTVAAPHPLPWGSAEFFGLGFSVFSAILLCERFGSPIMKSTSIVLGLLVGCVIGAACGYFDRSGIDAAPVASFIWVHTFPLSLYGPLVLPILAVYVICACEAIGDITATCDVSKLEVDGPVYESRIQGGVLADGFNGLLACLMTMTPMSTFAQNNGVIALTRCANRRAGYACCFFLVVMGVFAKFAAAIVSIPSSVIGGMTTFLFTSVAVSGVAIVARGVVFTRRNRFILTAGLSLGYGATLVPTYFSHIFTYKGDNKSLKGFYDAIVLVMESGFAITAAMCMLLNLTLPEELEDEISAEETELEHTVSAAEGKAHPQNNADSS</sequence>
<evidence type="ECO:0000256" key="4">
    <source>
        <dbReference type="ARBA" id="ARBA00022692"/>
    </source>
</evidence>
<feature type="transmembrane region" description="Helical" evidence="8">
    <location>
        <begin position="293"/>
        <end position="314"/>
    </location>
</feature>
<dbReference type="VEuPathDB" id="FungiDB:A9K55_003407"/>
<keyword evidence="6 8" id="KW-0472">Membrane</keyword>
<dbReference type="OrthoDB" id="1641903at2759"/>
<evidence type="ECO:0000256" key="7">
    <source>
        <dbReference type="SAM" id="MobiDB-lite"/>
    </source>
</evidence>
<keyword evidence="4 8" id="KW-0812">Transmembrane</keyword>
<keyword evidence="3" id="KW-0813">Transport</keyword>
<dbReference type="VEuPathDB" id="FungiDB:CCM_06042"/>
<dbReference type="PANTHER" id="PTHR42810:SF2">
    <property type="entry name" value="PURINE PERMEASE C1399.01C-RELATED"/>
    <property type="match status" value="1"/>
</dbReference>
<name>A0A2H4S5A3_CORMI</name>
<feature type="transmembrane region" description="Helical" evidence="8">
    <location>
        <begin position="217"/>
        <end position="233"/>
    </location>
</feature>
<evidence type="ECO:0000256" key="1">
    <source>
        <dbReference type="ARBA" id="ARBA00004141"/>
    </source>
</evidence>
<dbReference type="Proteomes" id="UP000323067">
    <property type="component" value="Chromosome iv"/>
</dbReference>
<feature type="transmembrane region" description="Helical" evidence="8">
    <location>
        <begin position="176"/>
        <end position="197"/>
    </location>
</feature>
<dbReference type="GO" id="GO:0042907">
    <property type="term" value="F:xanthine transmembrane transporter activity"/>
    <property type="evidence" value="ECO:0007669"/>
    <property type="project" value="TreeGrafter"/>
</dbReference>
<feature type="transmembrane region" description="Helical" evidence="8">
    <location>
        <begin position="321"/>
        <end position="339"/>
    </location>
</feature>
<dbReference type="PANTHER" id="PTHR42810">
    <property type="entry name" value="PURINE PERMEASE C1399.01C-RELATED"/>
    <property type="match status" value="1"/>
</dbReference>
<feature type="region of interest" description="Disordered" evidence="7">
    <location>
        <begin position="101"/>
        <end position="123"/>
    </location>
</feature>
<protein>
    <submittedName>
        <fullName evidence="9">Purine permease</fullName>
    </submittedName>
</protein>
<evidence type="ECO:0000313" key="10">
    <source>
        <dbReference type="Proteomes" id="UP000323067"/>
    </source>
</evidence>
<comment type="subcellular location">
    <subcellularLocation>
        <location evidence="1">Membrane</location>
        <topology evidence="1">Multi-pass membrane protein</topology>
    </subcellularLocation>
</comment>
<evidence type="ECO:0000256" key="6">
    <source>
        <dbReference type="ARBA" id="ARBA00023136"/>
    </source>
</evidence>
<feature type="transmembrane region" description="Helical" evidence="8">
    <location>
        <begin position="594"/>
        <end position="613"/>
    </location>
</feature>
<dbReference type="AlphaFoldDB" id="A0A2H4S5A3"/>
<feature type="region of interest" description="Disordered" evidence="7">
    <location>
        <begin position="665"/>
        <end position="690"/>
    </location>
</feature>
<gene>
    <name evidence="9" type="ORF">A9K55_003407</name>
</gene>
<evidence type="ECO:0000256" key="2">
    <source>
        <dbReference type="ARBA" id="ARBA00008821"/>
    </source>
</evidence>
<feature type="region of interest" description="Disordered" evidence="7">
    <location>
        <begin position="14"/>
        <end position="65"/>
    </location>
</feature>
<dbReference type="NCBIfam" id="TIGR00801">
    <property type="entry name" value="ncs2"/>
    <property type="match status" value="1"/>
</dbReference>
<organism evidence="9 10">
    <name type="scientific">Cordyceps militaris</name>
    <name type="common">Caterpillar fungus</name>
    <name type="synonym">Clavaria militaris</name>
    <dbReference type="NCBI Taxonomy" id="73501"/>
    <lineage>
        <taxon>Eukaryota</taxon>
        <taxon>Fungi</taxon>
        <taxon>Dikarya</taxon>
        <taxon>Ascomycota</taxon>
        <taxon>Pezizomycotina</taxon>
        <taxon>Sordariomycetes</taxon>
        <taxon>Hypocreomycetidae</taxon>
        <taxon>Hypocreales</taxon>
        <taxon>Cordycipitaceae</taxon>
        <taxon>Cordyceps</taxon>
    </lineage>
</organism>
<evidence type="ECO:0000256" key="5">
    <source>
        <dbReference type="ARBA" id="ARBA00022989"/>
    </source>
</evidence>
<reference evidence="9 10" key="1">
    <citation type="journal article" date="2017" name="BMC Genomics">
        <title>Chromosome level assembly and secondary metabolite potential of the parasitic fungus Cordyceps militaris.</title>
        <authorList>
            <person name="Kramer G.J."/>
            <person name="Nodwell J.R."/>
        </authorList>
    </citation>
    <scope>NUCLEOTIDE SEQUENCE [LARGE SCALE GENOMIC DNA]</scope>
    <source>
        <strain evidence="9 10">ATCC 34164</strain>
    </source>
</reference>
<dbReference type="InterPro" id="IPR006043">
    <property type="entry name" value="NCS2"/>
</dbReference>
<feature type="transmembrane region" description="Helical" evidence="8">
    <location>
        <begin position="377"/>
        <end position="396"/>
    </location>
</feature>
<evidence type="ECO:0000256" key="3">
    <source>
        <dbReference type="ARBA" id="ARBA00022448"/>
    </source>
</evidence>